<accession>A0ABR1YJH1</accession>
<evidence type="ECO:0000313" key="3">
    <source>
        <dbReference type="Proteomes" id="UP001492380"/>
    </source>
</evidence>
<protein>
    <submittedName>
        <fullName evidence="2">Uncharacterized protein</fullName>
    </submittedName>
</protein>
<comment type="caution">
    <text evidence="2">The sequence shown here is derived from an EMBL/GenBank/DDBJ whole genome shotgun (WGS) entry which is preliminary data.</text>
</comment>
<feature type="region of interest" description="Disordered" evidence="1">
    <location>
        <begin position="27"/>
        <end position="55"/>
    </location>
</feature>
<gene>
    <name evidence="2" type="ORF">HDK90DRAFT_511937</name>
</gene>
<sequence length="356" mass="37850">MASTEPITNAMETPAAPVVAQVGLVRKASLRRDSGPGSSSPSPAARPSPAPSAISQAISSAPSSVTTVADEVEDDLAIAPCPASAATEAITTTTASASTKATASPLAVIINRATASPTKHLRRFLLFLLRTDYLTFDTKSGAQISWRIPFESTLPFCKVNLRLGPWADLSPAQRSNLANTALRPAAALGIPPAAVLEMIARYQKRSYVGPTGRYKAGLHADLVKHHGLGALAAKLVRDRDVLIPALTGDWWAGEEVDETESLKAIGEKLVAAVAAASTEVFETLGHDLCVLRPDAMETQARAGRSLFRCLRRKQSPVPKPGPLRELSLKGFEAEQAAKFGELVEAWEAWEMEDKAE</sequence>
<dbReference type="EMBL" id="JBBWRZ010000007">
    <property type="protein sequence ID" value="KAK8231955.1"/>
    <property type="molecule type" value="Genomic_DNA"/>
</dbReference>
<evidence type="ECO:0000256" key="1">
    <source>
        <dbReference type="SAM" id="MobiDB-lite"/>
    </source>
</evidence>
<evidence type="ECO:0000313" key="2">
    <source>
        <dbReference type="EMBL" id="KAK8231955.1"/>
    </source>
</evidence>
<dbReference type="Proteomes" id="UP001492380">
    <property type="component" value="Unassembled WGS sequence"/>
</dbReference>
<name>A0ABR1YJH1_9PEZI</name>
<organism evidence="2 3">
    <name type="scientific">Phyllosticta capitalensis</name>
    <dbReference type="NCBI Taxonomy" id="121624"/>
    <lineage>
        <taxon>Eukaryota</taxon>
        <taxon>Fungi</taxon>
        <taxon>Dikarya</taxon>
        <taxon>Ascomycota</taxon>
        <taxon>Pezizomycotina</taxon>
        <taxon>Dothideomycetes</taxon>
        <taxon>Dothideomycetes incertae sedis</taxon>
        <taxon>Botryosphaeriales</taxon>
        <taxon>Phyllostictaceae</taxon>
        <taxon>Phyllosticta</taxon>
    </lineage>
</organism>
<keyword evidence="3" id="KW-1185">Reference proteome</keyword>
<reference evidence="2 3" key="1">
    <citation type="submission" date="2024-04" db="EMBL/GenBank/DDBJ databases">
        <title>Phyllosticta paracitricarpa is synonymous to the EU quarantine fungus P. citricarpa based on phylogenomic analyses.</title>
        <authorList>
            <consortium name="Lawrence Berkeley National Laboratory"/>
            <person name="Van Ingen-Buijs V.A."/>
            <person name="Van Westerhoven A.C."/>
            <person name="Haridas S."/>
            <person name="Skiadas P."/>
            <person name="Martin F."/>
            <person name="Groenewald J.Z."/>
            <person name="Crous P.W."/>
            <person name="Seidl M.F."/>
        </authorList>
    </citation>
    <scope>NUCLEOTIDE SEQUENCE [LARGE SCALE GENOMIC DNA]</scope>
    <source>
        <strain evidence="2 3">CBS 123374</strain>
    </source>
</reference>
<proteinExistence type="predicted"/>